<protein>
    <submittedName>
        <fullName evidence="1">Uncharacterized protein</fullName>
    </submittedName>
</protein>
<dbReference type="AlphaFoldDB" id="A0A699U9U6"/>
<proteinExistence type="predicted"/>
<organism evidence="1">
    <name type="scientific">Tanacetum cinerariifolium</name>
    <name type="common">Dalmatian daisy</name>
    <name type="synonym">Chrysanthemum cinerariifolium</name>
    <dbReference type="NCBI Taxonomy" id="118510"/>
    <lineage>
        <taxon>Eukaryota</taxon>
        <taxon>Viridiplantae</taxon>
        <taxon>Streptophyta</taxon>
        <taxon>Embryophyta</taxon>
        <taxon>Tracheophyta</taxon>
        <taxon>Spermatophyta</taxon>
        <taxon>Magnoliopsida</taxon>
        <taxon>eudicotyledons</taxon>
        <taxon>Gunneridae</taxon>
        <taxon>Pentapetalae</taxon>
        <taxon>asterids</taxon>
        <taxon>campanulids</taxon>
        <taxon>Asterales</taxon>
        <taxon>Asteraceae</taxon>
        <taxon>Asteroideae</taxon>
        <taxon>Anthemideae</taxon>
        <taxon>Anthemidinae</taxon>
        <taxon>Tanacetum</taxon>
    </lineage>
</organism>
<comment type="caution">
    <text evidence="1">The sequence shown here is derived from an EMBL/GenBank/DDBJ whole genome shotgun (WGS) entry which is preliminary data.</text>
</comment>
<sequence>RVDTEDGIGMGVKIAASDIREDDEEFEVEASAGGTIEAAVDPLVTGGIFESTRGNVHDLEGTLYDIVHYMSKVDSLRHHMALSQEEFCQIRRNHDDARRKRRRLESFVERPLGFCP</sequence>
<accession>A0A699U9U6</accession>
<gene>
    <name evidence="1" type="ORF">Tci_890722</name>
</gene>
<name>A0A699U9U6_TANCI</name>
<reference evidence="1" key="1">
    <citation type="journal article" date="2019" name="Sci. Rep.">
        <title>Draft genome of Tanacetum cinerariifolium, the natural source of mosquito coil.</title>
        <authorList>
            <person name="Yamashiro T."/>
            <person name="Shiraishi A."/>
            <person name="Satake H."/>
            <person name="Nakayama K."/>
        </authorList>
    </citation>
    <scope>NUCLEOTIDE SEQUENCE</scope>
</reference>
<feature type="non-terminal residue" evidence="1">
    <location>
        <position position="1"/>
    </location>
</feature>
<dbReference type="EMBL" id="BKCJ011309534">
    <property type="protein sequence ID" value="GFD18753.1"/>
    <property type="molecule type" value="Genomic_DNA"/>
</dbReference>
<evidence type="ECO:0000313" key="1">
    <source>
        <dbReference type="EMBL" id="GFD18753.1"/>
    </source>
</evidence>